<keyword evidence="19" id="KW-1185">Reference proteome</keyword>
<keyword evidence="6 14" id="KW-0812">Transmembrane</keyword>
<keyword evidence="9 14" id="KW-0406">Ion transport</keyword>
<evidence type="ECO:0000256" key="2">
    <source>
        <dbReference type="ARBA" id="ARBA00005513"/>
    </source>
</evidence>
<evidence type="ECO:0000256" key="12">
    <source>
        <dbReference type="ARBA" id="ARBA00025198"/>
    </source>
</evidence>
<dbReference type="InterPro" id="IPR028987">
    <property type="entry name" value="ATP_synth_B-like_membr_sf"/>
</dbReference>
<dbReference type="PANTHER" id="PTHR33445">
    <property type="entry name" value="ATP SYNTHASE SUBUNIT B', CHLOROPLASTIC"/>
    <property type="match status" value="1"/>
</dbReference>
<name>A0ABN1H8N4_9ACTN</name>
<dbReference type="Pfam" id="PF00430">
    <property type="entry name" value="ATP-synt_B"/>
    <property type="match status" value="1"/>
</dbReference>
<evidence type="ECO:0000313" key="19">
    <source>
        <dbReference type="Proteomes" id="UP001500957"/>
    </source>
</evidence>
<dbReference type="Proteomes" id="UP001500957">
    <property type="component" value="Unassembled WGS sequence"/>
</dbReference>
<keyword evidence="3 14" id="KW-0813">Transport</keyword>
<evidence type="ECO:0000256" key="7">
    <source>
        <dbReference type="ARBA" id="ARBA00022781"/>
    </source>
</evidence>
<gene>
    <name evidence="14" type="primary">atpF</name>
    <name evidence="18" type="ORF">GCM10009547_41420</name>
</gene>
<evidence type="ECO:0000256" key="1">
    <source>
        <dbReference type="ARBA" id="ARBA00004162"/>
    </source>
</evidence>
<keyword evidence="16" id="KW-0175">Coiled coil</keyword>
<evidence type="ECO:0000313" key="18">
    <source>
        <dbReference type="EMBL" id="GAA0633210.1"/>
    </source>
</evidence>
<dbReference type="InterPro" id="IPR002146">
    <property type="entry name" value="ATP_synth_b/b'su_bac/chlpt"/>
</dbReference>
<evidence type="ECO:0000256" key="3">
    <source>
        <dbReference type="ARBA" id="ARBA00022448"/>
    </source>
</evidence>
<evidence type="ECO:0000256" key="13">
    <source>
        <dbReference type="ARBA" id="ARBA00025830"/>
    </source>
</evidence>
<dbReference type="PANTHER" id="PTHR33445:SF1">
    <property type="entry name" value="ATP SYNTHASE SUBUNIT B"/>
    <property type="match status" value="1"/>
</dbReference>
<comment type="subunit">
    <text evidence="13 14">F-type ATPases have 2 components, F(1) - the catalytic core - and F(0) - the membrane proton channel. F(1) has five subunits: alpha(3), beta(3), gamma(1), delta(1), epsilon(1). F(0) has three main subunits: a(1), b(2) and c(10-14). The alpha and beta chains form an alternating ring which encloses part of the gamma chain. F(1) is attached to F(0) by a central stalk formed by the gamma and epsilon chains, while a peripheral stalk is formed by the delta and b chains.</text>
</comment>
<evidence type="ECO:0000256" key="10">
    <source>
        <dbReference type="ARBA" id="ARBA00023136"/>
    </source>
</evidence>
<feature type="transmembrane region" description="Helical" evidence="14">
    <location>
        <begin position="26"/>
        <end position="45"/>
    </location>
</feature>
<evidence type="ECO:0000256" key="5">
    <source>
        <dbReference type="ARBA" id="ARBA00022547"/>
    </source>
</evidence>
<dbReference type="SUPFAM" id="SSF81573">
    <property type="entry name" value="F1F0 ATP synthase subunit B, membrane domain"/>
    <property type="match status" value="1"/>
</dbReference>
<evidence type="ECO:0000256" key="8">
    <source>
        <dbReference type="ARBA" id="ARBA00022989"/>
    </source>
</evidence>
<dbReference type="CDD" id="cd06503">
    <property type="entry name" value="ATP-synt_Fo_b"/>
    <property type="match status" value="1"/>
</dbReference>
<comment type="function">
    <text evidence="12 14">F(1)F(0) ATP synthase produces ATP from ADP in the presence of a proton or sodium gradient. F-type ATPases consist of two structural domains, F(1) containing the extramembraneous catalytic core and F(0) containing the membrane proton channel, linked together by a central stalk and a peripheral stalk. During catalysis, ATP synthesis in the catalytic domain of F(1) is coupled via a rotary mechanism of the central stalk subunits to proton translocation.</text>
</comment>
<evidence type="ECO:0000256" key="17">
    <source>
        <dbReference type="SAM" id="MobiDB-lite"/>
    </source>
</evidence>
<evidence type="ECO:0000256" key="16">
    <source>
        <dbReference type="SAM" id="Coils"/>
    </source>
</evidence>
<evidence type="ECO:0000256" key="14">
    <source>
        <dbReference type="HAMAP-Rule" id="MF_01398"/>
    </source>
</evidence>
<dbReference type="InterPro" id="IPR050059">
    <property type="entry name" value="ATP_synthase_B_chain"/>
</dbReference>
<comment type="caution">
    <text evidence="18">The sequence shown here is derived from an EMBL/GenBank/DDBJ whole genome shotgun (WGS) entry which is preliminary data.</text>
</comment>
<organism evidence="18 19">
    <name type="scientific">Sporichthya brevicatena</name>
    <dbReference type="NCBI Taxonomy" id="171442"/>
    <lineage>
        <taxon>Bacteria</taxon>
        <taxon>Bacillati</taxon>
        <taxon>Actinomycetota</taxon>
        <taxon>Actinomycetes</taxon>
        <taxon>Sporichthyales</taxon>
        <taxon>Sporichthyaceae</taxon>
        <taxon>Sporichthya</taxon>
    </lineage>
</organism>
<keyword evidence="5 14" id="KW-0138">CF(0)</keyword>
<keyword evidence="11 14" id="KW-0066">ATP synthesis</keyword>
<comment type="subcellular location">
    <subcellularLocation>
        <location evidence="1 14">Cell membrane</location>
        <topology evidence="1 14">Single-pass membrane protein</topology>
    </subcellularLocation>
</comment>
<dbReference type="InterPro" id="IPR005864">
    <property type="entry name" value="ATP_synth_F0_bsu_bac"/>
</dbReference>
<feature type="coiled-coil region" evidence="16">
    <location>
        <begin position="55"/>
        <end position="104"/>
    </location>
</feature>
<proteinExistence type="inferred from homology"/>
<keyword evidence="10 14" id="KW-0472">Membrane</keyword>
<feature type="region of interest" description="Disordered" evidence="17">
    <location>
        <begin position="178"/>
        <end position="202"/>
    </location>
</feature>
<keyword evidence="7 14" id="KW-0375">Hydrogen ion transport</keyword>
<comment type="function">
    <text evidence="14">Component of the F(0) channel, it forms part of the peripheral stalk, linking F(1) to F(0).</text>
</comment>
<feature type="compositionally biased region" description="Low complexity" evidence="17">
    <location>
        <begin position="178"/>
        <end position="189"/>
    </location>
</feature>
<dbReference type="NCBIfam" id="TIGR01144">
    <property type="entry name" value="ATP_synt_b"/>
    <property type="match status" value="1"/>
</dbReference>
<sequence length="202" mass="21097">MNSVTTSPTSDLILASGGAKGVTIELIGFVVIVAILAKWLVPVVLKLMSAQQERIAKQLADSEAASQKLAEAQAAYDNAVAEARAEAEKLRADAREQNQQIVSEAAAAAQARADEITARATEALEAERVSAVRTLQAEIASMAVELAERQVREALQNDAVQRRINDRFLSELEGGSIASSNAPVASAPAGETAGQSGQGGLF</sequence>
<reference evidence="18 19" key="1">
    <citation type="journal article" date="2019" name="Int. J. Syst. Evol. Microbiol.">
        <title>The Global Catalogue of Microorganisms (GCM) 10K type strain sequencing project: providing services to taxonomists for standard genome sequencing and annotation.</title>
        <authorList>
            <consortium name="The Broad Institute Genomics Platform"/>
            <consortium name="The Broad Institute Genome Sequencing Center for Infectious Disease"/>
            <person name="Wu L."/>
            <person name="Ma J."/>
        </authorList>
    </citation>
    <scope>NUCLEOTIDE SEQUENCE [LARGE SCALE GENOMIC DNA]</scope>
    <source>
        <strain evidence="18 19">JCM 10671</strain>
    </source>
</reference>
<dbReference type="EMBL" id="BAAAHE010000044">
    <property type="protein sequence ID" value="GAA0633210.1"/>
    <property type="molecule type" value="Genomic_DNA"/>
</dbReference>
<dbReference type="HAMAP" id="MF_01398">
    <property type="entry name" value="ATP_synth_b_bprime"/>
    <property type="match status" value="1"/>
</dbReference>
<protein>
    <recommendedName>
        <fullName evidence="14">ATP synthase subunit b</fullName>
    </recommendedName>
    <alternativeName>
        <fullName evidence="14">ATP synthase F(0) sector subunit b</fullName>
    </alternativeName>
    <alternativeName>
        <fullName evidence="14">ATPase subunit I</fullName>
    </alternativeName>
    <alternativeName>
        <fullName evidence="14">F-type ATPase subunit b</fullName>
        <shortName evidence="14">F-ATPase subunit b</shortName>
    </alternativeName>
</protein>
<evidence type="ECO:0000256" key="11">
    <source>
        <dbReference type="ARBA" id="ARBA00023310"/>
    </source>
</evidence>
<evidence type="ECO:0000256" key="6">
    <source>
        <dbReference type="ARBA" id="ARBA00022692"/>
    </source>
</evidence>
<dbReference type="RefSeq" id="WP_344608334.1">
    <property type="nucleotide sequence ID" value="NZ_BAAAHE010000044.1"/>
</dbReference>
<evidence type="ECO:0000256" key="15">
    <source>
        <dbReference type="RuleBase" id="RU003848"/>
    </source>
</evidence>
<evidence type="ECO:0000256" key="9">
    <source>
        <dbReference type="ARBA" id="ARBA00023065"/>
    </source>
</evidence>
<evidence type="ECO:0000256" key="4">
    <source>
        <dbReference type="ARBA" id="ARBA00022475"/>
    </source>
</evidence>
<keyword evidence="8 14" id="KW-1133">Transmembrane helix</keyword>
<comment type="similarity">
    <text evidence="2 14 15">Belongs to the ATPase B chain family.</text>
</comment>
<accession>A0ABN1H8N4</accession>
<keyword evidence="4 14" id="KW-1003">Cell membrane</keyword>